<keyword evidence="4 5" id="KW-0694">RNA-binding</keyword>
<dbReference type="InterPro" id="IPR035979">
    <property type="entry name" value="RBD_domain_sf"/>
</dbReference>
<protein>
    <submittedName>
        <fullName evidence="9 10">Probable RNA-binding protein 46</fullName>
    </submittedName>
</protein>
<feature type="compositionally biased region" description="Gly residues" evidence="6">
    <location>
        <begin position="376"/>
        <end position="386"/>
    </location>
</feature>
<dbReference type="CDD" id="cd12250">
    <property type="entry name" value="RRM2_hnRNPR_like"/>
    <property type="match status" value="1"/>
</dbReference>
<reference evidence="9 10" key="1">
    <citation type="submission" date="2016-11" db="UniProtKB">
        <authorList>
            <consortium name="WormBaseParasite"/>
        </authorList>
    </citation>
    <scope>IDENTIFICATION</scope>
</reference>
<dbReference type="Proteomes" id="UP000095280">
    <property type="component" value="Unplaced"/>
</dbReference>
<feature type="domain" description="RRM" evidence="7">
    <location>
        <begin position="187"/>
        <end position="269"/>
    </location>
</feature>
<dbReference type="WBParaSite" id="maker-uti_cns_0000189-snap-gene-2.22-mRNA-1">
    <property type="protein sequence ID" value="maker-uti_cns_0000189-snap-gene-2.22-mRNA-1"/>
    <property type="gene ID" value="maker-uti_cns_0000189-snap-gene-2.22"/>
</dbReference>
<organism evidence="8 9">
    <name type="scientific">Macrostomum lignano</name>
    <dbReference type="NCBI Taxonomy" id="282301"/>
    <lineage>
        <taxon>Eukaryota</taxon>
        <taxon>Metazoa</taxon>
        <taxon>Spiralia</taxon>
        <taxon>Lophotrochozoa</taxon>
        <taxon>Platyhelminthes</taxon>
        <taxon>Rhabditophora</taxon>
        <taxon>Macrostomorpha</taxon>
        <taxon>Macrostomida</taxon>
        <taxon>Macrostomidae</taxon>
        <taxon>Macrostomum</taxon>
    </lineage>
</organism>
<feature type="domain" description="RRM" evidence="7">
    <location>
        <begin position="282"/>
        <end position="356"/>
    </location>
</feature>
<feature type="domain" description="RRM" evidence="7">
    <location>
        <begin position="101"/>
        <end position="185"/>
    </location>
</feature>
<evidence type="ECO:0000256" key="4">
    <source>
        <dbReference type="ARBA" id="ARBA00022884"/>
    </source>
</evidence>
<dbReference type="FunFam" id="3.30.70.330:FF:000026">
    <property type="entry name" value="APOBEC1 complementation factor isoform X1"/>
    <property type="match status" value="1"/>
</dbReference>
<evidence type="ECO:0000256" key="2">
    <source>
        <dbReference type="ARBA" id="ARBA00022490"/>
    </source>
</evidence>
<evidence type="ECO:0000256" key="6">
    <source>
        <dbReference type="SAM" id="MobiDB-lite"/>
    </source>
</evidence>
<dbReference type="NCBIfam" id="TIGR01648">
    <property type="entry name" value="hnRNP-R-Q"/>
    <property type="match status" value="1"/>
</dbReference>
<evidence type="ECO:0000313" key="9">
    <source>
        <dbReference type="WBParaSite" id="maker-uti_cns_0000189-snap-gene-2.22-mRNA-1"/>
    </source>
</evidence>
<proteinExistence type="predicted"/>
<evidence type="ECO:0000256" key="5">
    <source>
        <dbReference type="PROSITE-ProRule" id="PRU00176"/>
    </source>
</evidence>
<dbReference type="CDD" id="cd12251">
    <property type="entry name" value="RRM3_hnRNPR_like"/>
    <property type="match status" value="1"/>
</dbReference>
<dbReference type="InterPro" id="IPR012677">
    <property type="entry name" value="Nucleotide-bd_a/b_plait_sf"/>
</dbReference>
<dbReference type="CDD" id="cd12249">
    <property type="entry name" value="RRM1_hnRNPR_like"/>
    <property type="match status" value="1"/>
</dbReference>
<dbReference type="SUPFAM" id="SSF54928">
    <property type="entry name" value="RNA-binding domain, RBD"/>
    <property type="match status" value="2"/>
</dbReference>
<dbReference type="WBParaSite" id="maker-uti_cns_0008136-snap-gene-0.4-mRNA-1">
    <property type="protein sequence ID" value="maker-uti_cns_0008136-snap-gene-0.4-mRNA-1"/>
    <property type="gene ID" value="maker-uti_cns_0008136-snap-gene-0.4"/>
</dbReference>
<dbReference type="PROSITE" id="PS50102">
    <property type="entry name" value="RRM"/>
    <property type="match status" value="3"/>
</dbReference>
<keyword evidence="8" id="KW-1185">Reference proteome</keyword>
<evidence type="ECO:0000313" key="8">
    <source>
        <dbReference type="Proteomes" id="UP000095280"/>
    </source>
</evidence>
<name>A0A1I8FVU7_9PLAT</name>
<keyword evidence="3" id="KW-0677">Repeat</keyword>
<dbReference type="InterPro" id="IPR006535">
    <property type="entry name" value="HnRNP_R/Q_splicing_fac"/>
</dbReference>
<accession>A0A1I8FVU7</accession>
<dbReference type="InterPro" id="IPR000504">
    <property type="entry name" value="RRM_dom"/>
</dbReference>
<sequence>MDQIKAQNNQNAQISTSLAAASSGAPVASATASPLLADSVAADSASANTAEASAVAASVAPPEEAIRQLCERTGCDIVQENGQRRFGPPPDWEGPPPNRGCEVFVGKIPRDCFEDELVPVFETVGPVYMFRLMMEFSATNEMSGINRGYGFCVYTNREDTKRAVRNLDNYEIRKGKLLGVCLSVDNCRLFVGGIPKNKTKQDILAEMRRVTDGVVNVIVYPSATNKEKNRGFAFVEYEHHKAAAMARRKLIPGRIQLWDQQIAVDWAEPEREVDEDIMAKVRILYVRNLMLDTTEDHLRELFNSAAGVPDCVERVKKIRDYAFVHFKEREQALEAMAKVNDTQIDGSRVEVSLAKPAEKSEQGSAGRQARLANGSSGSGGSSGVGGGVGIPRSISTAGLGMAGGGFGIIGAGGAGGGLQQLTLPAVPHNSGGAGGLPVAYNLIGGQPAAGLEPLTLAYCSQLLAAGHAGAAAALSP</sequence>
<dbReference type="PANTHER" id="PTHR21245">
    <property type="entry name" value="HETEROGENEOUS NUCLEAR RIBONUCLEOPROTEIN"/>
    <property type="match status" value="1"/>
</dbReference>
<dbReference type="GO" id="GO:0005737">
    <property type="term" value="C:cytoplasm"/>
    <property type="evidence" value="ECO:0007669"/>
    <property type="project" value="UniProtKB-SubCell"/>
</dbReference>
<keyword evidence="2" id="KW-0963">Cytoplasm</keyword>
<dbReference type="FunFam" id="3.30.70.330:FF:000022">
    <property type="entry name" value="APOBEC1 complementation factor isoform X1"/>
    <property type="match status" value="1"/>
</dbReference>
<dbReference type="FunFam" id="3.30.70.330:FF:000027">
    <property type="entry name" value="Heterogeneous nuclear ribonucleoprotein q isoform"/>
    <property type="match status" value="1"/>
</dbReference>
<feature type="region of interest" description="Disordered" evidence="6">
    <location>
        <begin position="354"/>
        <end position="386"/>
    </location>
</feature>
<dbReference type="Gene3D" id="3.30.70.330">
    <property type="match status" value="3"/>
</dbReference>
<comment type="subcellular location">
    <subcellularLocation>
        <location evidence="1">Cytoplasm</location>
    </subcellularLocation>
</comment>
<evidence type="ECO:0000256" key="1">
    <source>
        <dbReference type="ARBA" id="ARBA00004496"/>
    </source>
</evidence>
<dbReference type="SMART" id="SM00360">
    <property type="entry name" value="RRM"/>
    <property type="match status" value="3"/>
</dbReference>
<evidence type="ECO:0000259" key="7">
    <source>
        <dbReference type="PROSITE" id="PS50102"/>
    </source>
</evidence>
<dbReference type="AlphaFoldDB" id="A0A1I8FVU7"/>
<evidence type="ECO:0000313" key="10">
    <source>
        <dbReference type="WBParaSite" id="maker-uti_cns_0008136-snap-gene-0.4-mRNA-1"/>
    </source>
</evidence>
<dbReference type="GO" id="GO:0003723">
    <property type="term" value="F:RNA binding"/>
    <property type="evidence" value="ECO:0007669"/>
    <property type="project" value="UniProtKB-UniRule"/>
</dbReference>
<evidence type="ECO:0000256" key="3">
    <source>
        <dbReference type="ARBA" id="ARBA00022737"/>
    </source>
</evidence>
<dbReference type="Pfam" id="PF00076">
    <property type="entry name" value="RRM_1"/>
    <property type="match status" value="3"/>
</dbReference>